<sequence length="771" mass="88610">MSLWLSSGSCFPETSKALELHFSNNLEVVSDIGIEDTIVDNREDNGVDKNFLIEENSTKVVLQGIRGDVTNEVDEEFSDPDYNLSDEDDDFQDVIDDQQVLIDDQQVFVDDQQVLVDDQQVLIDDQQVKKLRGRPKNASVNVPISSEILVPLQNVDAESDYAYSDELPDDDVQSDKGENNGQEYDEGKNKNFPIFELGMKFKNFKQFKEACRELGIRKRRQLRFKPNDQQRVVCICKVDGCPFRIYASKVNKHDPTVQIKSLYLKHKGAKVFDNFHLSPKYIARKYLNIFKVDPGWNISGIVEKVRKDFDYTIENLKAWRAKNQALKWIYGDEGLQYGKLLSYRAELLRSNPRSNVVIWRDGGKFLGFYVCMRALKEAFKLGCRPLISLDGCWQKGTYGGNLLSVVAIDPNDCIFLVAYAVIAETESKETWSWFIDILEYDLDIINSHHIAFMSDRQKGLIGVDLVWNAARASNKVIFQKCMEEHDQEDKAARECFKNPERPFQSWTRALFRTNTKCDMLLNNLCESFNSERVEDYEDTFYTIETFKNVYSHYINPTNPEDHWLEVVDCGEVIPPKIVKKKRGRKPKSWKKEPEELEKKKKVEAVGKAEKRAEQKSEKRRPQKLSKKGSTQVMCSICKKYGHNARGHYKFVKAGESSSSHYLEAISPAQAASNGGDYLSMYRLEMWSNNHQGLNLAYQSTITQAPIEEQVIVVQTDVGVAQGVNEVAIKGIETTRLSHTSKRGRLFKRKVMKEYIVELQKKKKKIGNHSKV</sequence>
<evidence type="ECO:0000313" key="4">
    <source>
        <dbReference type="EMBL" id="KAH0771879.1"/>
    </source>
</evidence>
<dbReference type="Proteomes" id="UP000826656">
    <property type="component" value="Unassembled WGS sequence"/>
</dbReference>
<dbReference type="Pfam" id="PF03108">
    <property type="entry name" value="DBD_Tnp_Mut"/>
    <property type="match status" value="1"/>
</dbReference>
<dbReference type="InterPro" id="IPR004332">
    <property type="entry name" value="Transposase_MuDR"/>
</dbReference>
<organism evidence="4 5">
    <name type="scientific">Solanum tuberosum</name>
    <name type="common">Potato</name>
    <dbReference type="NCBI Taxonomy" id="4113"/>
    <lineage>
        <taxon>Eukaryota</taxon>
        <taxon>Viridiplantae</taxon>
        <taxon>Streptophyta</taxon>
        <taxon>Embryophyta</taxon>
        <taxon>Tracheophyta</taxon>
        <taxon>Spermatophyta</taxon>
        <taxon>Magnoliopsida</taxon>
        <taxon>eudicotyledons</taxon>
        <taxon>Gunneridae</taxon>
        <taxon>Pentapetalae</taxon>
        <taxon>asterids</taxon>
        <taxon>lamiids</taxon>
        <taxon>Solanales</taxon>
        <taxon>Solanaceae</taxon>
        <taxon>Solanoideae</taxon>
        <taxon>Solaneae</taxon>
        <taxon>Solanum</taxon>
    </lineage>
</organism>
<feature type="region of interest" description="Disordered" evidence="1">
    <location>
        <begin position="164"/>
        <end position="188"/>
    </location>
</feature>
<feature type="domain" description="MULE transposase" evidence="3">
    <location>
        <begin position="387"/>
        <end position="460"/>
    </location>
</feature>
<dbReference type="PANTHER" id="PTHR31973:SF187">
    <property type="entry name" value="MUTATOR TRANSPOSASE MUDRA PROTEIN"/>
    <property type="match status" value="1"/>
</dbReference>
<feature type="region of interest" description="Disordered" evidence="1">
    <location>
        <begin position="580"/>
        <end position="627"/>
    </location>
</feature>
<keyword evidence="5" id="KW-1185">Reference proteome</keyword>
<reference evidence="4 5" key="1">
    <citation type="journal article" date="2021" name="bioRxiv">
        <title>Chromosome-scale and haplotype-resolved genome assembly of a tetraploid potato cultivar.</title>
        <authorList>
            <person name="Sun H."/>
            <person name="Jiao W.-B."/>
            <person name="Krause K."/>
            <person name="Campoy J.A."/>
            <person name="Goel M."/>
            <person name="Folz-Donahue K."/>
            <person name="Kukat C."/>
            <person name="Huettel B."/>
            <person name="Schneeberger K."/>
        </authorList>
    </citation>
    <scope>NUCLEOTIDE SEQUENCE [LARGE SCALE GENOMIC DNA]</scope>
    <source>
        <strain evidence="4">SolTubOtavaFocal</strain>
        <tissue evidence="4">Leaves</tissue>
    </source>
</reference>
<dbReference type="PANTHER" id="PTHR31973">
    <property type="entry name" value="POLYPROTEIN, PUTATIVE-RELATED"/>
    <property type="match status" value="1"/>
</dbReference>
<evidence type="ECO:0000256" key="1">
    <source>
        <dbReference type="SAM" id="MobiDB-lite"/>
    </source>
</evidence>
<name>A0ABQ7VTW2_SOLTU</name>
<comment type="caution">
    <text evidence="4">The sequence shown here is derived from an EMBL/GenBank/DDBJ whole genome shotgun (WGS) entry which is preliminary data.</text>
</comment>
<evidence type="ECO:0000259" key="3">
    <source>
        <dbReference type="Pfam" id="PF10551"/>
    </source>
</evidence>
<accession>A0ABQ7VTW2</accession>
<dbReference type="EMBL" id="JAIVGD010000011">
    <property type="protein sequence ID" value="KAH0771879.1"/>
    <property type="molecule type" value="Genomic_DNA"/>
</dbReference>
<protein>
    <submittedName>
        <fullName evidence="4">Uncharacterized protein</fullName>
    </submittedName>
</protein>
<evidence type="ECO:0000313" key="5">
    <source>
        <dbReference type="Proteomes" id="UP000826656"/>
    </source>
</evidence>
<dbReference type="InterPro" id="IPR018289">
    <property type="entry name" value="MULE_transposase_dom"/>
</dbReference>
<gene>
    <name evidence="4" type="ORF">KY290_015860</name>
</gene>
<feature type="domain" description="Transposase MuDR plant" evidence="2">
    <location>
        <begin position="196"/>
        <end position="252"/>
    </location>
</feature>
<feature type="compositionally biased region" description="Basic residues" evidence="1">
    <location>
        <begin position="617"/>
        <end position="626"/>
    </location>
</feature>
<evidence type="ECO:0000259" key="2">
    <source>
        <dbReference type="Pfam" id="PF03108"/>
    </source>
</evidence>
<feature type="compositionally biased region" description="Basic and acidic residues" evidence="1">
    <location>
        <begin position="589"/>
        <end position="616"/>
    </location>
</feature>
<proteinExistence type="predicted"/>
<dbReference type="Pfam" id="PF10551">
    <property type="entry name" value="MULE"/>
    <property type="match status" value="1"/>
</dbReference>